<protein>
    <submittedName>
        <fullName evidence="1">Uncharacterized protein</fullName>
    </submittedName>
</protein>
<comment type="caution">
    <text evidence="1">The sequence shown here is derived from an EMBL/GenBank/DDBJ whole genome shotgun (WGS) entry which is preliminary data.</text>
</comment>
<organism evidence="1 2">
    <name type="scientific">Spraguea lophii (strain 42_110)</name>
    <name type="common">Microsporidian parasite</name>
    <dbReference type="NCBI Taxonomy" id="1358809"/>
    <lineage>
        <taxon>Eukaryota</taxon>
        <taxon>Fungi</taxon>
        <taxon>Fungi incertae sedis</taxon>
        <taxon>Microsporidia</taxon>
        <taxon>Spragueidae</taxon>
        <taxon>Spraguea</taxon>
    </lineage>
</organism>
<dbReference type="EMBL" id="ATCN01000958">
    <property type="protein sequence ID" value="EPR78185.1"/>
    <property type="molecule type" value="Genomic_DNA"/>
</dbReference>
<evidence type="ECO:0000313" key="2">
    <source>
        <dbReference type="Proteomes" id="UP000014978"/>
    </source>
</evidence>
<keyword evidence="2" id="KW-1185">Reference proteome</keyword>
<name>S7W5X5_SPRLO</name>
<proteinExistence type="predicted"/>
<dbReference type="AlphaFoldDB" id="S7W5X5"/>
<accession>S7W5X5</accession>
<dbReference type="Proteomes" id="UP000014978">
    <property type="component" value="Unassembled WGS sequence"/>
</dbReference>
<dbReference type="InParanoid" id="S7W5X5"/>
<sequence length="171" mass="20677">MNQTTIEWNCQETFINKISLKHPIFASYQIRKNIENMKITIETIDYRSFKVEALDEIDIKNKIFQILDIKPEYQFLFKISEKKYFLLLTDNLDKDFTASNEKDNMQFVEKLINILSERENNNKVIKKLNQDRINPIREKIKYNQSFNLEEEEKNIININMVEYINEIIKEL</sequence>
<reference evidence="2" key="1">
    <citation type="journal article" date="2013" name="PLoS Genet.">
        <title>The genome of Spraguea lophii and the basis of host-microsporidian interactions.</title>
        <authorList>
            <person name="Campbell S.E."/>
            <person name="Williams T.A."/>
            <person name="Yousuf A."/>
            <person name="Soanes D.M."/>
            <person name="Paszkiewicz K.H."/>
            <person name="Williams B.A.P."/>
        </authorList>
    </citation>
    <scope>NUCLEOTIDE SEQUENCE [LARGE SCALE GENOMIC DNA]</scope>
    <source>
        <strain evidence="2">42_110</strain>
    </source>
</reference>
<evidence type="ECO:0000313" key="1">
    <source>
        <dbReference type="EMBL" id="EPR78185.1"/>
    </source>
</evidence>
<dbReference type="HOGENOM" id="CLU_1563890_0_0_1"/>
<dbReference type="VEuPathDB" id="MicrosporidiaDB:SLOPH_2460"/>
<gene>
    <name evidence="1" type="ORF">SLOPH_2460</name>
</gene>